<accession>A0A1V3WM08</accession>
<comment type="caution">
    <text evidence="1">The sequence shown here is derived from an EMBL/GenBank/DDBJ whole genome shotgun (WGS) entry which is preliminary data.</text>
</comment>
<evidence type="ECO:0000313" key="2">
    <source>
        <dbReference type="Proteomes" id="UP000189229"/>
    </source>
</evidence>
<reference evidence="1 2" key="1">
    <citation type="submission" date="2017-02" db="EMBL/GenBank/DDBJ databases">
        <title>Complete genome sequences of Mycobacterium kansasii strains isolated from rhesus macaques.</title>
        <authorList>
            <person name="Panda A."/>
            <person name="Nagaraj S."/>
            <person name="Zhao X."/>
            <person name="Tettelin H."/>
            <person name="Detolla L.J."/>
        </authorList>
    </citation>
    <scope>NUCLEOTIDE SEQUENCE [LARGE SCALE GENOMIC DNA]</scope>
    <source>
        <strain evidence="1 2">11-3813</strain>
    </source>
</reference>
<gene>
    <name evidence="1" type="ORF">BZL30_7891</name>
</gene>
<evidence type="ECO:0000313" key="1">
    <source>
        <dbReference type="EMBL" id="OOK67798.1"/>
    </source>
</evidence>
<dbReference type="EMBL" id="MVBM01000008">
    <property type="protein sequence ID" value="OOK67798.1"/>
    <property type="molecule type" value="Genomic_DNA"/>
</dbReference>
<name>A0A1V3WM08_MYCKA</name>
<sequence length="76" mass="7453">MRNLGGPAFAGFSDVAQLGGTDSEPNLSAWPNTAEAGRATASCEGVKADAGAAPPAIGIVAEADSGMSCWANKVTS</sequence>
<proteinExistence type="predicted"/>
<protein>
    <submittedName>
        <fullName evidence="1">Uncharacterized protein</fullName>
    </submittedName>
</protein>
<organism evidence="1 2">
    <name type="scientific">Mycobacterium kansasii</name>
    <dbReference type="NCBI Taxonomy" id="1768"/>
    <lineage>
        <taxon>Bacteria</taxon>
        <taxon>Bacillati</taxon>
        <taxon>Actinomycetota</taxon>
        <taxon>Actinomycetes</taxon>
        <taxon>Mycobacteriales</taxon>
        <taxon>Mycobacteriaceae</taxon>
        <taxon>Mycobacterium</taxon>
    </lineage>
</organism>
<dbReference type="Proteomes" id="UP000189229">
    <property type="component" value="Unassembled WGS sequence"/>
</dbReference>
<dbReference type="AlphaFoldDB" id="A0A1V3WM08"/>